<dbReference type="Proteomes" id="UP000503447">
    <property type="component" value="Chromosome"/>
</dbReference>
<reference evidence="3" key="1">
    <citation type="submission" date="2020-05" db="EMBL/GenBank/DDBJ databases">
        <title>Frigoriglobus tundricola gen. nov., sp. nov., a psychrotolerant cellulolytic planctomycete of the family Gemmataceae with two divergent copies of 16S rRNA gene.</title>
        <authorList>
            <person name="Kulichevskaya I.S."/>
            <person name="Ivanova A.A."/>
            <person name="Naumoff D.G."/>
            <person name="Beletsky A.V."/>
            <person name="Rijpstra W.I.C."/>
            <person name="Sinninghe Damste J.S."/>
            <person name="Mardanov A.V."/>
            <person name="Ravin N.V."/>
            <person name="Dedysh S.N."/>
        </authorList>
    </citation>
    <scope>NUCLEOTIDE SEQUENCE [LARGE SCALE GENOMIC DNA]</scope>
    <source>
        <strain evidence="3">PL17</strain>
    </source>
</reference>
<dbReference type="InterPro" id="IPR043504">
    <property type="entry name" value="Peptidase_S1_PA_chymotrypsin"/>
</dbReference>
<accession>A0A6M5Z0C7</accession>
<dbReference type="RefSeq" id="WP_171474546.1">
    <property type="nucleotide sequence ID" value="NZ_CP053452.2"/>
</dbReference>
<proteinExistence type="predicted"/>
<dbReference type="EMBL" id="CP053452">
    <property type="protein sequence ID" value="QJW99608.1"/>
    <property type="molecule type" value="Genomic_DNA"/>
</dbReference>
<organism evidence="2 3">
    <name type="scientific">Frigoriglobus tundricola</name>
    <dbReference type="NCBI Taxonomy" id="2774151"/>
    <lineage>
        <taxon>Bacteria</taxon>
        <taxon>Pseudomonadati</taxon>
        <taxon>Planctomycetota</taxon>
        <taxon>Planctomycetia</taxon>
        <taxon>Gemmatales</taxon>
        <taxon>Gemmataceae</taxon>
        <taxon>Frigoriglobus</taxon>
    </lineage>
</organism>
<keyword evidence="3" id="KW-1185">Reference proteome</keyword>
<dbReference type="Pfam" id="PF25819">
    <property type="entry name" value="Nal1_C"/>
    <property type="match status" value="1"/>
</dbReference>
<dbReference type="SUPFAM" id="SSF50494">
    <property type="entry name" value="Trypsin-like serine proteases"/>
    <property type="match status" value="1"/>
</dbReference>
<dbReference type="KEGG" id="ftj:FTUN_7222"/>
<feature type="domain" description="Nal1 C-terminal" evidence="1">
    <location>
        <begin position="229"/>
        <end position="310"/>
    </location>
</feature>
<dbReference type="AlphaFoldDB" id="A0A6M5Z0C7"/>
<dbReference type="InterPro" id="IPR057904">
    <property type="entry name" value="Nal1_C"/>
</dbReference>
<evidence type="ECO:0000313" key="2">
    <source>
        <dbReference type="EMBL" id="QJW99608.1"/>
    </source>
</evidence>
<name>A0A6M5Z0C7_9BACT</name>
<sequence length="336" mass="35227">MLLDSARDLKLSLTETALAPFTGDGPTAKALAVPAGPVAAVAPVQPSIALGIGRGTGNDFRIAVRCQRRELMTGKEIAQIRKKTKDEVDVRFVGTITKRAELPWTQQRHRPLKIGISVGHVKVTAGTLGAFVKHRGSAKETLILSNNHVLANENRGKIGDAVLQAGAFDGGTDPTDRIATLADMVRIAKAKPNAVDAAVAELVPKIEFDPRSVRGLGKLAGLGAAFVDVGTEVAKLGRTTGLTRGVVTAFELDNVVVEFDTGLRRFDGQFEIEGAGDEPFSSGGDSGSLILEASTRLAIGLLFAGTESGGSNDQGLTYANPLRTVLDALKVDLVSD</sequence>
<gene>
    <name evidence="2" type="ORF">FTUN_7222</name>
</gene>
<dbReference type="InterPro" id="IPR009003">
    <property type="entry name" value="Peptidase_S1_PA"/>
</dbReference>
<dbReference type="Gene3D" id="2.40.10.10">
    <property type="entry name" value="Trypsin-like serine proteases"/>
    <property type="match status" value="1"/>
</dbReference>
<protein>
    <recommendedName>
        <fullName evidence="1">Nal1 C-terminal domain-containing protein</fullName>
    </recommendedName>
</protein>
<evidence type="ECO:0000313" key="3">
    <source>
        <dbReference type="Proteomes" id="UP000503447"/>
    </source>
</evidence>
<evidence type="ECO:0000259" key="1">
    <source>
        <dbReference type="Pfam" id="PF25819"/>
    </source>
</evidence>